<keyword evidence="7 8" id="KW-0807">Transducer</keyword>
<comment type="subcellular location">
    <subcellularLocation>
        <location evidence="1">Membrane</location>
    </subcellularLocation>
</comment>
<dbReference type="InterPro" id="IPR050119">
    <property type="entry name" value="CCR1-9-like"/>
</dbReference>
<evidence type="ECO:0000256" key="5">
    <source>
        <dbReference type="ARBA" id="ARBA00023136"/>
    </source>
</evidence>
<protein>
    <recommendedName>
        <fullName evidence="10">G-protein coupled receptors family 1 profile domain-containing protein</fullName>
    </recommendedName>
</protein>
<feature type="transmembrane region" description="Helical" evidence="9">
    <location>
        <begin position="291"/>
        <end position="311"/>
    </location>
</feature>
<dbReference type="GO" id="GO:0019722">
    <property type="term" value="P:calcium-mediated signaling"/>
    <property type="evidence" value="ECO:0007669"/>
    <property type="project" value="TreeGrafter"/>
</dbReference>
<accession>A0A4Z2CH21</accession>
<dbReference type="Pfam" id="PF00001">
    <property type="entry name" value="7tm_1"/>
    <property type="match status" value="1"/>
</dbReference>
<dbReference type="InterPro" id="IPR000276">
    <property type="entry name" value="GPCR_Rhodpsn"/>
</dbReference>
<keyword evidence="4 8" id="KW-0297">G-protein coupled receptor</keyword>
<dbReference type="PROSITE" id="PS50262">
    <property type="entry name" value="G_PROTEIN_RECEP_F1_2"/>
    <property type="match status" value="1"/>
</dbReference>
<dbReference type="GO" id="GO:0006955">
    <property type="term" value="P:immune response"/>
    <property type="evidence" value="ECO:0007669"/>
    <property type="project" value="TreeGrafter"/>
</dbReference>
<comment type="similarity">
    <text evidence="8">Belongs to the G-protein coupled receptor 1 family.</text>
</comment>
<evidence type="ECO:0000256" key="1">
    <source>
        <dbReference type="ARBA" id="ARBA00004370"/>
    </source>
</evidence>
<feature type="transmembrane region" description="Helical" evidence="9">
    <location>
        <begin position="162"/>
        <end position="184"/>
    </location>
</feature>
<comment type="caution">
    <text evidence="11">The sequence shown here is derived from an EMBL/GenBank/DDBJ whole genome shotgun (WGS) entry which is preliminary data.</text>
</comment>
<dbReference type="SUPFAM" id="SSF81321">
    <property type="entry name" value="Family A G protein-coupled receptor-like"/>
    <property type="match status" value="1"/>
</dbReference>
<gene>
    <name evidence="11" type="ORF">fugu_000393</name>
</gene>
<evidence type="ECO:0000256" key="4">
    <source>
        <dbReference type="ARBA" id="ARBA00023040"/>
    </source>
</evidence>
<dbReference type="InterPro" id="IPR017452">
    <property type="entry name" value="GPCR_Rhodpsn_7TM"/>
</dbReference>
<evidence type="ECO:0000256" key="8">
    <source>
        <dbReference type="RuleBase" id="RU000688"/>
    </source>
</evidence>
<reference evidence="11 12" key="1">
    <citation type="submission" date="2019-04" db="EMBL/GenBank/DDBJ databases">
        <title>The sequence and de novo assembly of Takifugu bimaculatus genome using PacBio and Hi-C technologies.</title>
        <authorList>
            <person name="Xu P."/>
            <person name="Liu B."/>
            <person name="Zhou Z."/>
        </authorList>
    </citation>
    <scope>NUCLEOTIDE SEQUENCE [LARGE SCALE GENOMIC DNA]</scope>
    <source>
        <strain evidence="11">TB-2018</strain>
        <tissue evidence="11">Muscle</tissue>
    </source>
</reference>
<dbReference type="PANTHER" id="PTHR10489:SF735">
    <property type="entry name" value="C-C CHEMOKINE RECEPTOR TYPE 10"/>
    <property type="match status" value="1"/>
</dbReference>
<dbReference type="GO" id="GO:0060326">
    <property type="term" value="P:cell chemotaxis"/>
    <property type="evidence" value="ECO:0007669"/>
    <property type="project" value="TreeGrafter"/>
</dbReference>
<dbReference type="GO" id="GO:0007204">
    <property type="term" value="P:positive regulation of cytosolic calcium ion concentration"/>
    <property type="evidence" value="ECO:0007669"/>
    <property type="project" value="TreeGrafter"/>
</dbReference>
<keyword evidence="6 8" id="KW-0675">Receptor</keyword>
<evidence type="ECO:0000256" key="7">
    <source>
        <dbReference type="ARBA" id="ARBA00023224"/>
    </source>
</evidence>
<dbReference type="GO" id="GO:0009897">
    <property type="term" value="C:external side of plasma membrane"/>
    <property type="evidence" value="ECO:0007669"/>
    <property type="project" value="TreeGrafter"/>
</dbReference>
<keyword evidence="12" id="KW-1185">Reference proteome</keyword>
<dbReference type="EMBL" id="SWLE01000001">
    <property type="protein sequence ID" value="TNN03364.1"/>
    <property type="molecule type" value="Genomic_DNA"/>
</dbReference>
<evidence type="ECO:0000256" key="6">
    <source>
        <dbReference type="ARBA" id="ARBA00023170"/>
    </source>
</evidence>
<feature type="transmembrane region" description="Helical" evidence="9">
    <location>
        <begin position="122"/>
        <end position="142"/>
    </location>
</feature>
<dbReference type="AlphaFoldDB" id="A0A4Z2CH21"/>
<dbReference type="GO" id="GO:0016493">
    <property type="term" value="F:C-C chemokine receptor activity"/>
    <property type="evidence" value="ECO:0007669"/>
    <property type="project" value="TreeGrafter"/>
</dbReference>
<keyword evidence="5 9" id="KW-0472">Membrane</keyword>
<organism evidence="11 12">
    <name type="scientific">Takifugu bimaculatus</name>
    <dbReference type="NCBI Taxonomy" id="433685"/>
    <lineage>
        <taxon>Eukaryota</taxon>
        <taxon>Metazoa</taxon>
        <taxon>Chordata</taxon>
        <taxon>Craniata</taxon>
        <taxon>Vertebrata</taxon>
        <taxon>Euteleostomi</taxon>
        <taxon>Actinopterygii</taxon>
        <taxon>Neopterygii</taxon>
        <taxon>Teleostei</taxon>
        <taxon>Neoteleostei</taxon>
        <taxon>Acanthomorphata</taxon>
        <taxon>Eupercaria</taxon>
        <taxon>Tetraodontiformes</taxon>
        <taxon>Tetradontoidea</taxon>
        <taxon>Tetraodontidae</taxon>
        <taxon>Takifugu</taxon>
    </lineage>
</organism>
<evidence type="ECO:0000259" key="10">
    <source>
        <dbReference type="PROSITE" id="PS50262"/>
    </source>
</evidence>
<keyword evidence="3 9" id="KW-1133">Transmembrane helix</keyword>
<feature type="transmembrane region" description="Helical" evidence="9">
    <location>
        <begin position="331"/>
        <end position="349"/>
    </location>
</feature>
<feature type="transmembrane region" description="Helical" evidence="9">
    <location>
        <begin position="247"/>
        <end position="271"/>
    </location>
</feature>
<evidence type="ECO:0000313" key="12">
    <source>
        <dbReference type="Proteomes" id="UP000516260"/>
    </source>
</evidence>
<sequence>MVASWGLWQPETVKPCFRGCLTGVYVSAVMDISDLDDSNFSFWNIGGAPEFSDNDFEDYSNFSDNDLYSDWCDSDKDKFTIKTFQACVFSVIFTLGVVGNGLVITTFAAYRCVRLRSMTDVFLLHLALADLLSLLMLPLQAINTHLDRTLPVYLCKVMRAGYAVNQYSGLLLLACISVDRYLVVVHAQVMHRLRKWIFRVGMLTALGVWAVAVILSLPEILFSGVSGSGVYAYCGVLGQAAKMAARAAIIGVFCLSFLVMVTCYTLIAKVLWEGQAQRRGKQWQRQRTLKLMLALVLLFLAFQLPYTVVLLQRLAGEFCNLLLEYVTYTLAYARCCLNPILYALVGVRFRNDVLRLMHSAGRSCGCKPVPHITSSISPSSPALTVLSVGPSAYSERVFFSSDAVASNK</sequence>
<dbReference type="Gene3D" id="1.20.1070.10">
    <property type="entry name" value="Rhodopsin 7-helix transmembrane proteins"/>
    <property type="match status" value="1"/>
</dbReference>
<proteinExistence type="inferred from homology"/>
<feature type="domain" description="G-protein coupled receptors family 1 profile" evidence="10">
    <location>
        <begin position="99"/>
        <end position="342"/>
    </location>
</feature>
<dbReference type="Proteomes" id="UP000516260">
    <property type="component" value="Chromosome 1"/>
</dbReference>
<dbReference type="PRINTS" id="PR00237">
    <property type="entry name" value="GPCRRHODOPSN"/>
</dbReference>
<feature type="transmembrane region" description="Helical" evidence="9">
    <location>
        <begin position="88"/>
        <end position="110"/>
    </location>
</feature>
<dbReference type="GO" id="GO:0019957">
    <property type="term" value="F:C-C chemokine binding"/>
    <property type="evidence" value="ECO:0007669"/>
    <property type="project" value="TreeGrafter"/>
</dbReference>
<feature type="transmembrane region" description="Helical" evidence="9">
    <location>
        <begin position="196"/>
        <end position="217"/>
    </location>
</feature>
<evidence type="ECO:0000256" key="2">
    <source>
        <dbReference type="ARBA" id="ARBA00022692"/>
    </source>
</evidence>
<keyword evidence="2 8" id="KW-0812">Transmembrane</keyword>
<dbReference type="PANTHER" id="PTHR10489">
    <property type="entry name" value="CELL ADHESION MOLECULE"/>
    <property type="match status" value="1"/>
</dbReference>
<evidence type="ECO:0000313" key="11">
    <source>
        <dbReference type="EMBL" id="TNN03364.1"/>
    </source>
</evidence>
<name>A0A4Z2CH21_9TELE</name>
<evidence type="ECO:0000256" key="3">
    <source>
        <dbReference type="ARBA" id="ARBA00022989"/>
    </source>
</evidence>
<evidence type="ECO:0000256" key="9">
    <source>
        <dbReference type="SAM" id="Phobius"/>
    </source>
</evidence>
<dbReference type="PROSITE" id="PS00237">
    <property type="entry name" value="G_PROTEIN_RECEP_F1_1"/>
    <property type="match status" value="1"/>
</dbReference>